<dbReference type="HOGENOM" id="CLU_1603683_0_0_1"/>
<feature type="non-terminal residue" evidence="1">
    <location>
        <position position="166"/>
    </location>
</feature>
<dbReference type="VEuPathDB" id="FungiDB:SCHCODRAFT_02565559"/>
<sequence length="166" mass="17991">MFQTMPEDVRHRLPPSSSDLEALDSLVPSSSFTSISFALDGQISPSCTSGDIPILFHLSSQDSLASVAQVSRRLSTTSTFRPSNSVQTVETVGTFGPCPRQNILADHREHRNSSFSARYGQATSLLGLEEDLDQSFGDASFTSDNTNPSPSPLSDIRILAAWRLTL</sequence>
<evidence type="ECO:0000313" key="2">
    <source>
        <dbReference type="Proteomes" id="UP000007431"/>
    </source>
</evidence>
<protein>
    <submittedName>
        <fullName evidence="1">Expressed protein</fullName>
    </submittedName>
</protein>
<evidence type="ECO:0000313" key="1">
    <source>
        <dbReference type="EMBL" id="EFJ02512.1"/>
    </source>
</evidence>
<gene>
    <name evidence="1" type="ORF">SCHCODRAFT_104194</name>
</gene>
<dbReference type="InParanoid" id="D8PRE6"/>
<dbReference type="RefSeq" id="XP_003037414.1">
    <property type="nucleotide sequence ID" value="XM_003037368.1"/>
</dbReference>
<dbReference type="Proteomes" id="UP000007431">
    <property type="component" value="Unassembled WGS sequence"/>
</dbReference>
<dbReference type="AlphaFoldDB" id="D8PRE6"/>
<dbReference type="EMBL" id="GL377302">
    <property type="protein sequence ID" value="EFJ02512.1"/>
    <property type="molecule type" value="Genomic_DNA"/>
</dbReference>
<dbReference type="KEGG" id="scm:SCHCO_02565559"/>
<reference evidence="1 2" key="1">
    <citation type="journal article" date="2010" name="Nat. Biotechnol.">
        <title>Genome sequence of the model mushroom Schizophyllum commune.</title>
        <authorList>
            <person name="Ohm R.A."/>
            <person name="de Jong J.F."/>
            <person name="Lugones L.G."/>
            <person name="Aerts A."/>
            <person name="Kothe E."/>
            <person name="Stajich J.E."/>
            <person name="de Vries R.P."/>
            <person name="Record E."/>
            <person name="Levasseur A."/>
            <person name="Baker S.E."/>
            <person name="Bartholomew K.A."/>
            <person name="Coutinho P.M."/>
            <person name="Erdmann S."/>
            <person name="Fowler T.J."/>
            <person name="Gathman A.C."/>
            <person name="Lombard V."/>
            <person name="Henrissat B."/>
            <person name="Knabe N."/>
            <person name="Kuees U."/>
            <person name="Lilly W.W."/>
            <person name="Lindquist E."/>
            <person name="Lucas S."/>
            <person name="Magnuson J.K."/>
            <person name="Piumi F."/>
            <person name="Raudaskoski M."/>
            <person name="Salamov A."/>
            <person name="Schmutz J."/>
            <person name="Schwarze F.W.M.R."/>
            <person name="vanKuyk P.A."/>
            <person name="Horton J.S."/>
            <person name="Grigoriev I.V."/>
            <person name="Woesten H.A.B."/>
        </authorList>
    </citation>
    <scope>NUCLEOTIDE SEQUENCE [LARGE SCALE GENOMIC DNA]</scope>
    <source>
        <strain evidence="2">H4-8 / FGSC 9210</strain>
    </source>
</reference>
<organism evidence="2">
    <name type="scientific">Schizophyllum commune (strain H4-8 / FGSC 9210)</name>
    <name type="common">Split gill fungus</name>
    <dbReference type="NCBI Taxonomy" id="578458"/>
    <lineage>
        <taxon>Eukaryota</taxon>
        <taxon>Fungi</taxon>
        <taxon>Dikarya</taxon>
        <taxon>Basidiomycota</taxon>
        <taxon>Agaricomycotina</taxon>
        <taxon>Agaricomycetes</taxon>
        <taxon>Agaricomycetidae</taxon>
        <taxon>Agaricales</taxon>
        <taxon>Schizophyllaceae</taxon>
        <taxon>Schizophyllum</taxon>
    </lineage>
</organism>
<name>D8PRE6_SCHCM</name>
<keyword evidence="2" id="KW-1185">Reference proteome</keyword>
<dbReference type="GeneID" id="9585046"/>
<proteinExistence type="predicted"/>
<accession>D8PRE6</accession>
<dbReference type="OrthoDB" id="2877393at2759"/>